<dbReference type="Pfam" id="PF13289">
    <property type="entry name" value="SIR2_2"/>
    <property type="match status" value="1"/>
</dbReference>
<accession>A0A9X3IPU7</accession>
<gene>
    <name evidence="1" type="ORF">OSH07_24145</name>
</gene>
<keyword evidence="2" id="KW-1185">Reference proteome</keyword>
<name>A0A9X3IPU7_9HYPH</name>
<evidence type="ECO:0000313" key="2">
    <source>
        <dbReference type="Proteomes" id="UP001144805"/>
    </source>
</evidence>
<dbReference type="RefSeq" id="WP_266341278.1">
    <property type="nucleotide sequence ID" value="NZ_JAPKNK010000018.1"/>
</dbReference>
<reference evidence="1" key="1">
    <citation type="submission" date="2022-11" db="EMBL/GenBank/DDBJ databases">
        <title>Biodiversity and phylogenetic relationships of bacteria.</title>
        <authorList>
            <person name="Machado R.A.R."/>
            <person name="Bhat A."/>
            <person name="Loulou A."/>
            <person name="Kallel S."/>
        </authorList>
    </citation>
    <scope>NUCLEOTIDE SEQUENCE</scope>
    <source>
        <strain evidence="1">K-TC2</strain>
    </source>
</reference>
<comment type="caution">
    <text evidence="1">The sequence shown here is derived from an EMBL/GenBank/DDBJ whole genome shotgun (WGS) entry which is preliminary data.</text>
</comment>
<protein>
    <submittedName>
        <fullName evidence="1">SIR2 family protein</fullName>
    </submittedName>
</protein>
<sequence>MVNSTYENYKQHAVALIKQTLEDSECQPIFFIGTGISKRYLGAPTWIELLRSAAARIGLSDQEFQYFRQKTNDNLIEIGSILEDKVFEWAWTHGKNTFPPEYFSKSPDKSIFLKHIIALDIQDAAGEANTTADSSLREEIDLLSKTNPHAIITTNYDDFLERVFGDYEPVVGEKVIRRDMNLVGEIFKIHGSMEDPSSIVITGADYENYRIKKKYISAKLLTYLAEHPVFIFGYGLGDTNVTGILQDIGEILGGPDKLIENVFYIEWRPDAPSLTDFREEYVVSANGSELRVRAIVTDSFGWIFQCLTETAPLKWVNPKLLRAISARFFKLLRSDIPRGNIEVDYAQLQTVADSETELPKLLGIARTDSPNASYPYSLTDVSSLLGFTFWWKARKLIEQVRDETGVDIFSTDNKYHYAIPTKGKHPNRRYSKEIVDLLEAVRDGEEYTVSL</sequence>
<evidence type="ECO:0000313" key="1">
    <source>
        <dbReference type="EMBL" id="MCX5572315.1"/>
    </source>
</evidence>
<proteinExistence type="predicted"/>
<organism evidence="1 2">
    <name type="scientific">Kaistia nematophila</name>
    <dbReference type="NCBI Taxonomy" id="2994654"/>
    <lineage>
        <taxon>Bacteria</taxon>
        <taxon>Pseudomonadati</taxon>
        <taxon>Pseudomonadota</taxon>
        <taxon>Alphaproteobacteria</taxon>
        <taxon>Hyphomicrobiales</taxon>
        <taxon>Kaistiaceae</taxon>
        <taxon>Kaistia</taxon>
    </lineage>
</organism>
<dbReference type="EMBL" id="JAPKNK010000018">
    <property type="protein sequence ID" value="MCX5572315.1"/>
    <property type="molecule type" value="Genomic_DNA"/>
</dbReference>
<dbReference type="Proteomes" id="UP001144805">
    <property type="component" value="Unassembled WGS sequence"/>
</dbReference>
<dbReference type="AlphaFoldDB" id="A0A9X3IPU7"/>